<dbReference type="GO" id="GO:0005886">
    <property type="term" value="C:plasma membrane"/>
    <property type="evidence" value="ECO:0007669"/>
    <property type="project" value="UniProtKB-SubCell"/>
</dbReference>
<dbReference type="Pfam" id="PF02690">
    <property type="entry name" value="Na_Pi_cotrans"/>
    <property type="match status" value="2"/>
</dbReference>
<evidence type="ECO:0000256" key="4">
    <source>
        <dbReference type="ARBA" id="ARBA00022989"/>
    </source>
</evidence>
<evidence type="ECO:0000256" key="3">
    <source>
        <dbReference type="ARBA" id="ARBA00022692"/>
    </source>
</evidence>
<keyword evidence="5 6" id="KW-0472">Membrane</keyword>
<dbReference type="PANTHER" id="PTHR10010">
    <property type="entry name" value="SOLUTE CARRIER FAMILY 34 SODIUM PHOSPHATE , MEMBER 2-RELATED"/>
    <property type="match status" value="1"/>
</dbReference>
<feature type="transmembrane region" description="Helical" evidence="6">
    <location>
        <begin position="105"/>
        <end position="129"/>
    </location>
</feature>
<sequence>MSPGLDQVGTIAATMVGGLALFLFGMEIMTRALKQVAGESMKTILARMTGNRFAGLTAGAVVTALIQSSSVTTVLLVGFISAGLMTSAQSVAVILGANIGTTLTAQVLAFDVDALALPMLSLGFFGSLLARRSRHAEIGRIVLGMGMIFFGMATMKTAMAPLRDVPAFLDLLATLDNLLLAALAGAVLTAVLQASALTAGLAIVLTGQGLIGLETAIAIALGANVGTCMTALLASIGQPREAVRAAIVHVIFNVAGVVLWIGFIDQLAVLAQLFAPEGASTPRHLANAHTIFNVANAFLFLGFTGQLSRLVLWLLPDRPERVEPLHAPRHLDRQLLQVPAFALDAARLEVGHLSELVRSQLDAAMPTVVSGSLFEIDRLKVMDRPVDLLHREIVGYLREAGLGRLPEEQSKRLLALMRIANDLEHIGDLVATGLVTSARKRHEENVVISPQTAAMLGRLHREVLRAFDGVVAALEAQDAGPAKTVREMKTGFSALMEEAAAHEVVRLRADAPRRLHTYTREIELTQTFDDIFRILRRIARTELGIFVELSVPDAGDANGPAENRAAE</sequence>
<dbReference type="AlphaFoldDB" id="A0A4R1YKF8"/>
<dbReference type="PANTHER" id="PTHR10010:SF46">
    <property type="entry name" value="SODIUM-DEPENDENT PHOSPHATE TRANSPORT PROTEIN 2B"/>
    <property type="match status" value="1"/>
</dbReference>
<dbReference type="InterPro" id="IPR004633">
    <property type="entry name" value="NaPi_cotrn-rel/YqeW-like"/>
</dbReference>
<accession>A0A4R1YKF8</accession>
<comment type="caution">
    <text evidence="8">The sequence shown here is derived from an EMBL/GenBank/DDBJ whole genome shotgun (WGS) entry which is preliminary data.</text>
</comment>
<gene>
    <name evidence="8" type="ORF">EV216_13014</name>
</gene>
<dbReference type="Proteomes" id="UP000295277">
    <property type="component" value="Unassembled WGS sequence"/>
</dbReference>
<evidence type="ECO:0000256" key="5">
    <source>
        <dbReference type="ARBA" id="ARBA00023136"/>
    </source>
</evidence>
<dbReference type="Pfam" id="PF01895">
    <property type="entry name" value="PhoU"/>
    <property type="match status" value="1"/>
</dbReference>
<evidence type="ECO:0000256" key="1">
    <source>
        <dbReference type="ARBA" id="ARBA00004651"/>
    </source>
</evidence>
<dbReference type="GO" id="GO:0005436">
    <property type="term" value="F:sodium:phosphate symporter activity"/>
    <property type="evidence" value="ECO:0007669"/>
    <property type="project" value="InterPro"/>
</dbReference>
<feature type="transmembrane region" description="Helical" evidence="6">
    <location>
        <begin position="291"/>
        <end position="315"/>
    </location>
</feature>
<keyword evidence="2" id="KW-1003">Cell membrane</keyword>
<organism evidence="8 9">
    <name type="scientific">Rhodovulum steppense</name>
    <dbReference type="NCBI Taxonomy" id="540251"/>
    <lineage>
        <taxon>Bacteria</taxon>
        <taxon>Pseudomonadati</taxon>
        <taxon>Pseudomonadota</taxon>
        <taxon>Alphaproteobacteria</taxon>
        <taxon>Rhodobacterales</taxon>
        <taxon>Paracoccaceae</taxon>
        <taxon>Rhodovulum</taxon>
    </lineage>
</organism>
<dbReference type="Gene3D" id="1.20.58.220">
    <property type="entry name" value="Phosphate transport system protein phou homolog 2, domain 2"/>
    <property type="match status" value="1"/>
</dbReference>
<dbReference type="NCBIfam" id="TIGR00704">
    <property type="entry name" value="NaPi_cotrn_rel"/>
    <property type="match status" value="1"/>
</dbReference>
<feature type="domain" description="PhoU" evidence="7">
    <location>
        <begin position="352"/>
        <end position="430"/>
    </location>
</feature>
<dbReference type="EMBL" id="SLVM01000030">
    <property type="protein sequence ID" value="TCM77333.1"/>
    <property type="molecule type" value="Genomic_DNA"/>
</dbReference>
<evidence type="ECO:0000313" key="9">
    <source>
        <dbReference type="Proteomes" id="UP000295277"/>
    </source>
</evidence>
<dbReference type="NCBIfam" id="NF037997">
    <property type="entry name" value="Na_Pi_symport"/>
    <property type="match status" value="1"/>
</dbReference>
<feature type="transmembrane region" description="Helical" evidence="6">
    <location>
        <begin position="216"/>
        <end position="234"/>
    </location>
</feature>
<evidence type="ECO:0000256" key="2">
    <source>
        <dbReference type="ARBA" id="ARBA00022475"/>
    </source>
</evidence>
<keyword evidence="4 6" id="KW-1133">Transmembrane helix</keyword>
<feature type="transmembrane region" description="Helical" evidence="6">
    <location>
        <begin position="179"/>
        <end position="204"/>
    </location>
</feature>
<dbReference type="GO" id="GO:0044341">
    <property type="term" value="P:sodium-dependent phosphate transport"/>
    <property type="evidence" value="ECO:0007669"/>
    <property type="project" value="InterPro"/>
</dbReference>
<evidence type="ECO:0000313" key="8">
    <source>
        <dbReference type="EMBL" id="TCM77333.1"/>
    </source>
</evidence>
<evidence type="ECO:0000259" key="7">
    <source>
        <dbReference type="Pfam" id="PF01895"/>
    </source>
</evidence>
<dbReference type="InterPro" id="IPR038078">
    <property type="entry name" value="PhoU-like_sf"/>
</dbReference>
<dbReference type="RefSeq" id="WP_165899290.1">
    <property type="nucleotide sequence ID" value="NZ_SLVM01000030.1"/>
</dbReference>
<keyword evidence="9" id="KW-1185">Reference proteome</keyword>
<dbReference type="SUPFAM" id="SSF109755">
    <property type="entry name" value="PhoU-like"/>
    <property type="match status" value="1"/>
</dbReference>
<evidence type="ECO:0000256" key="6">
    <source>
        <dbReference type="SAM" id="Phobius"/>
    </source>
</evidence>
<comment type="subcellular location">
    <subcellularLocation>
        <location evidence="1">Cell membrane</location>
        <topology evidence="1">Multi-pass membrane protein</topology>
    </subcellularLocation>
</comment>
<feature type="transmembrane region" description="Helical" evidence="6">
    <location>
        <begin position="12"/>
        <end position="33"/>
    </location>
</feature>
<keyword evidence="3 6" id="KW-0812">Transmembrane</keyword>
<feature type="transmembrane region" description="Helical" evidence="6">
    <location>
        <begin position="141"/>
        <end position="159"/>
    </location>
</feature>
<proteinExistence type="predicted"/>
<feature type="transmembrane region" description="Helical" evidence="6">
    <location>
        <begin position="53"/>
        <end position="85"/>
    </location>
</feature>
<dbReference type="InterPro" id="IPR026022">
    <property type="entry name" value="PhoU_dom"/>
</dbReference>
<reference evidence="8 9" key="1">
    <citation type="submission" date="2019-03" db="EMBL/GenBank/DDBJ databases">
        <title>Genomic Encyclopedia of Type Strains, Phase IV (KMG-IV): sequencing the most valuable type-strain genomes for metagenomic binning, comparative biology and taxonomic classification.</title>
        <authorList>
            <person name="Goeker M."/>
        </authorList>
    </citation>
    <scope>NUCLEOTIDE SEQUENCE [LARGE SCALE GENOMIC DNA]</scope>
    <source>
        <strain evidence="8 9">DSM 21153</strain>
    </source>
</reference>
<dbReference type="InterPro" id="IPR003841">
    <property type="entry name" value="Na/Pi_transpt"/>
</dbReference>
<protein>
    <submittedName>
        <fullName evidence="8">Phosphate:Na+ symporter</fullName>
    </submittedName>
</protein>
<feature type="transmembrane region" description="Helical" evidence="6">
    <location>
        <begin position="246"/>
        <end position="270"/>
    </location>
</feature>
<name>A0A4R1YKF8_9RHOB</name>